<keyword evidence="4" id="KW-1185">Reference proteome</keyword>
<dbReference type="Pfam" id="PF16020">
    <property type="entry name" value="Deltameth_res"/>
    <property type="match status" value="1"/>
</dbReference>
<keyword evidence="1" id="KW-0472">Membrane</keyword>
<gene>
    <name evidence="3" type="ORF">EVEC_LOCUS2009</name>
</gene>
<protein>
    <submittedName>
        <fullName evidence="5">Deltameth_res domain-containing protein</fullName>
    </submittedName>
</protein>
<dbReference type="WBParaSite" id="EVEC_0000230101-mRNA-1">
    <property type="protein sequence ID" value="EVEC_0000230101-mRNA-1"/>
    <property type="gene ID" value="EVEC_0000230101"/>
</dbReference>
<evidence type="ECO:0000259" key="2">
    <source>
        <dbReference type="Pfam" id="PF16020"/>
    </source>
</evidence>
<evidence type="ECO:0000313" key="4">
    <source>
        <dbReference type="Proteomes" id="UP000274131"/>
    </source>
</evidence>
<proteinExistence type="predicted"/>
<accession>A0A0N4UXN2</accession>
<reference evidence="5" key="1">
    <citation type="submission" date="2017-02" db="UniProtKB">
        <authorList>
            <consortium name="WormBaseParasite"/>
        </authorList>
    </citation>
    <scope>IDENTIFICATION</scope>
</reference>
<feature type="domain" description="Deltamethrin resistance protein prag01" evidence="2">
    <location>
        <begin position="43"/>
        <end position="92"/>
    </location>
</feature>
<sequence length="106" mass="12281">MRALLAHRVLLRRMLPVVFRRQARASGHAADFNPGPPVNYDYMPVPFKPYKAVHNQLQTKFNIYLGVSIALFTLSLVLALEDNAFMFEELLPPHSYRYRHKAAKKE</sequence>
<evidence type="ECO:0000313" key="3">
    <source>
        <dbReference type="EMBL" id="VDD86866.1"/>
    </source>
</evidence>
<feature type="transmembrane region" description="Helical" evidence="1">
    <location>
        <begin position="61"/>
        <end position="80"/>
    </location>
</feature>
<dbReference type="InterPro" id="IPR031973">
    <property type="entry name" value="Deltameth_res_prag01"/>
</dbReference>
<reference evidence="3 4" key="2">
    <citation type="submission" date="2018-10" db="EMBL/GenBank/DDBJ databases">
        <authorList>
            <consortium name="Pathogen Informatics"/>
        </authorList>
    </citation>
    <scope>NUCLEOTIDE SEQUENCE [LARGE SCALE GENOMIC DNA]</scope>
</reference>
<keyword evidence="1" id="KW-1133">Transmembrane helix</keyword>
<evidence type="ECO:0000256" key="1">
    <source>
        <dbReference type="SAM" id="Phobius"/>
    </source>
</evidence>
<dbReference type="OrthoDB" id="5809766at2759"/>
<dbReference type="EMBL" id="UXUI01007304">
    <property type="protein sequence ID" value="VDD86866.1"/>
    <property type="molecule type" value="Genomic_DNA"/>
</dbReference>
<dbReference type="Proteomes" id="UP000274131">
    <property type="component" value="Unassembled WGS sequence"/>
</dbReference>
<evidence type="ECO:0000313" key="5">
    <source>
        <dbReference type="WBParaSite" id="EVEC_0000230101-mRNA-1"/>
    </source>
</evidence>
<keyword evidence="1" id="KW-0812">Transmembrane</keyword>
<name>A0A0N4UXN2_ENTVE</name>
<organism evidence="5">
    <name type="scientific">Enterobius vermicularis</name>
    <name type="common">Human pinworm</name>
    <dbReference type="NCBI Taxonomy" id="51028"/>
    <lineage>
        <taxon>Eukaryota</taxon>
        <taxon>Metazoa</taxon>
        <taxon>Ecdysozoa</taxon>
        <taxon>Nematoda</taxon>
        <taxon>Chromadorea</taxon>
        <taxon>Rhabditida</taxon>
        <taxon>Spirurina</taxon>
        <taxon>Oxyuridomorpha</taxon>
        <taxon>Oxyuroidea</taxon>
        <taxon>Oxyuridae</taxon>
        <taxon>Enterobius</taxon>
    </lineage>
</organism>
<dbReference type="AlphaFoldDB" id="A0A0N4UXN2"/>